<dbReference type="RefSeq" id="WP_348260894.1">
    <property type="nucleotide sequence ID" value="NZ_CP121196.1"/>
</dbReference>
<keyword evidence="6" id="KW-0540">Nuclease</keyword>
<dbReference type="GO" id="GO:0006281">
    <property type="term" value="P:DNA repair"/>
    <property type="evidence" value="ECO:0007669"/>
    <property type="project" value="UniProtKB-KW"/>
</dbReference>
<accession>A0AAU7DEA2</accession>
<keyword evidence="10" id="KW-0378">Hydrolase</keyword>
<evidence type="ECO:0000256" key="3">
    <source>
        <dbReference type="ARBA" id="ARBA00022598"/>
    </source>
</evidence>
<protein>
    <recommendedName>
        <fullName evidence="2">DNA ligase (ATP)</fullName>
        <ecNumber evidence="2">6.5.1.1</ecNumber>
    </recommendedName>
    <alternativeName>
        <fullName evidence="19">NHEJ DNA polymerase</fullName>
    </alternativeName>
</protein>
<dbReference type="GO" id="GO:0003887">
    <property type="term" value="F:DNA-directed DNA polymerase activity"/>
    <property type="evidence" value="ECO:0007669"/>
    <property type="project" value="UniProtKB-KW"/>
</dbReference>
<evidence type="ECO:0000259" key="22">
    <source>
        <dbReference type="PROSITE" id="PS50160"/>
    </source>
</evidence>
<dbReference type="GO" id="GO:0003677">
    <property type="term" value="F:DNA binding"/>
    <property type="evidence" value="ECO:0007669"/>
    <property type="project" value="UniProtKB-KW"/>
</dbReference>
<evidence type="ECO:0000313" key="23">
    <source>
        <dbReference type="EMBL" id="XBH15660.1"/>
    </source>
</evidence>
<sequence length="922" mass="101680">MAKTASRKNAPKNDPASVLEDQLKRYREMRDFNVTAEPRGNRGAIKAAAQGGALPFVVQKHAASHLHYDFRLAWNGVLKSWAVAKGPSDLPADKRLAVQVEDHPIEYGNFEGTIPKGQYGGGSVMLWDFGEWKPVEGYTDVDRGLADGHLKFELKGQKMHGRWALVRMHTHDARPGKPNWLLIKDRDEYARTEDQPSITERLPDSAISKRTIEQIGEDSDRVWHSNRPADQQPEATKPAVSRIAAGNGSRKVAKSKPSFATALNSAPKEKFPAFISPQLAKASTAPPSGEGWVHELKLDGYRIQIQIRPGTGLKSKHVSLLTRKGLDWTHRMPTLAKAAEQLPCDSAILDGETVVLDQKGSTSFADLQAAFQEGAKMNLTYFAFDLLHLNGHNLRDLPLLKRKELLAKLLSRLDDDAPIRISEHFAVDGKKVFEEACNLGAEGIVSKVASAPYSSTRGNSWIKSKCFQEQEFVIGGFTDPSNGSTGIGALIIGYYENGKLLYAGRSGTGFTQKTQQMLHKQLSKLVQSKSSFADLPTGISRGVHWVKPEMVAQISFSNWTRDNLVRQAAFKGLREDKPAKEVVREKAEPLQSSDAAKGKAENKSASKSAPASPASSAHGASVNAKSAVKTDLPITHPTKILDPESGMTKLMLANYYLAVADHMLPHIADRPLSILRCPDGAGKPCFFQKHVGMGLAGGIGSVPVPNKKNASTEQYLTLNSVEGLIGMAQMGVLEIHPWGSKNDSLEKPDRIIFDLDPDESIDWKVLGEAAKEFRSRLEELGLQSFLKTTGGKGLHVATPIRPENEWPAIKEFAHNIVLGIERKNPRLYVTKMNKSIRKDRIYLDYLRNDRGSTAIAPYSTRARSGAPVALPLDWKELNDKSRPTFHVTDFNSWKKRLSRDPWAEMDGLKQRLAAAAIRDAKR</sequence>
<dbReference type="InterPro" id="IPR033651">
    <property type="entry name" value="PaeLigD_Pol-like"/>
</dbReference>
<dbReference type="NCBIfam" id="TIGR02777">
    <property type="entry name" value="LigD_PE_dom"/>
    <property type="match status" value="1"/>
</dbReference>
<keyword evidence="14" id="KW-0238">DNA-binding</keyword>
<dbReference type="InterPro" id="IPR012309">
    <property type="entry name" value="DNA_ligase_ATP-dep_C"/>
</dbReference>
<keyword evidence="16" id="KW-0234">DNA repair</keyword>
<evidence type="ECO:0000256" key="7">
    <source>
        <dbReference type="ARBA" id="ARBA00022723"/>
    </source>
</evidence>
<comment type="cofactor">
    <cofactor evidence="1">
        <name>Mn(2+)</name>
        <dbReference type="ChEBI" id="CHEBI:29035"/>
    </cofactor>
</comment>
<dbReference type="GO" id="GO:0006310">
    <property type="term" value="P:DNA recombination"/>
    <property type="evidence" value="ECO:0007669"/>
    <property type="project" value="UniProtKB-KW"/>
</dbReference>
<dbReference type="NCBIfam" id="TIGR02778">
    <property type="entry name" value="ligD_pol"/>
    <property type="match status" value="1"/>
</dbReference>
<keyword evidence="8" id="KW-0547">Nucleotide-binding</keyword>
<dbReference type="Gene3D" id="3.90.920.10">
    <property type="entry name" value="DNA primase, PRIM domain"/>
    <property type="match status" value="1"/>
</dbReference>
<gene>
    <name evidence="23" type="primary">ligD</name>
    <name evidence="23" type="ORF">P8935_13885</name>
</gene>
<dbReference type="InterPro" id="IPR012310">
    <property type="entry name" value="DNA_ligase_ATP-dep_cent"/>
</dbReference>
<dbReference type="Gene3D" id="3.30.1490.70">
    <property type="match status" value="1"/>
</dbReference>
<feature type="domain" description="ATP-dependent DNA ligase family profile" evidence="22">
    <location>
        <begin position="372"/>
        <end position="499"/>
    </location>
</feature>
<evidence type="ECO:0000256" key="17">
    <source>
        <dbReference type="ARBA" id="ARBA00023211"/>
    </source>
</evidence>
<dbReference type="PANTHER" id="PTHR42705">
    <property type="entry name" value="BIFUNCTIONAL NON-HOMOLOGOUS END JOINING PROTEIN LIGD"/>
    <property type="match status" value="1"/>
</dbReference>
<dbReference type="NCBIfam" id="TIGR02779">
    <property type="entry name" value="NHEJ_ligase_lig"/>
    <property type="match status" value="1"/>
</dbReference>
<dbReference type="CDD" id="cd07906">
    <property type="entry name" value="Adenylation_DNA_ligase_LigD_LigC"/>
    <property type="match status" value="1"/>
</dbReference>
<dbReference type="AlphaFoldDB" id="A0AAU7DEA2"/>
<keyword evidence="4" id="KW-0808">Transferase</keyword>
<dbReference type="GO" id="GO:0004527">
    <property type="term" value="F:exonuclease activity"/>
    <property type="evidence" value="ECO:0007669"/>
    <property type="project" value="UniProtKB-KW"/>
</dbReference>
<comment type="catalytic activity">
    <reaction evidence="20">
        <text>ATP + (deoxyribonucleotide)n-3'-hydroxyl + 5'-phospho-(deoxyribonucleotide)m = (deoxyribonucleotide)n+m + AMP + diphosphate.</text>
        <dbReference type="EC" id="6.5.1.1"/>
    </reaction>
</comment>
<reference evidence="23" key="1">
    <citation type="submission" date="2023-03" db="EMBL/GenBank/DDBJ databases">
        <title>Edaphobacter sp.</title>
        <authorList>
            <person name="Huber K.J."/>
            <person name="Papendorf J."/>
            <person name="Pilke C."/>
            <person name="Bunk B."/>
            <person name="Sproeer C."/>
            <person name="Pester M."/>
        </authorList>
    </citation>
    <scope>NUCLEOTIDE SEQUENCE</scope>
    <source>
        <strain evidence="23">DSM 110680</strain>
    </source>
</reference>
<dbReference type="Pfam" id="PF13298">
    <property type="entry name" value="LigD_N"/>
    <property type="match status" value="1"/>
</dbReference>
<evidence type="ECO:0000256" key="6">
    <source>
        <dbReference type="ARBA" id="ARBA00022722"/>
    </source>
</evidence>
<evidence type="ECO:0000256" key="11">
    <source>
        <dbReference type="ARBA" id="ARBA00022839"/>
    </source>
</evidence>
<evidence type="ECO:0000256" key="21">
    <source>
        <dbReference type="SAM" id="MobiDB-lite"/>
    </source>
</evidence>
<dbReference type="SUPFAM" id="SSF50249">
    <property type="entry name" value="Nucleic acid-binding proteins"/>
    <property type="match status" value="1"/>
</dbReference>
<dbReference type="NCBIfam" id="NF004628">
    <property type="entry name" value="PRK05972.1"/>
    <property type="match status" value="1"/>
</dbReference>
<name>A0AAU7DEA2_9BACT</name>
<dbReference type="InterPro" id="IPR052171">
    <property type="entry name" value="NHEJ_LigD"/>
</dbReference>
<evidence type="ECO:0000256" key="8">
    <source>
        <dbReference type="ARBA" id="ARBA00022741"/>
    </source>
</evidence>
<dbReference type="InterPro" id="IPR014146">
    <property type="entry name" value="LigD_ligase_dom"/>
</dbReference>
<feature type="compositionally biased region" description="Basic residues" evidence="21">
    <location>
        <begin position="1"/>
        <end position="10"/>
    </location>
</feature>
<evidence type="ECO:0000256" key="1">
    <source>
        <dbReference type="ARBA" id="ARBA00001936"/>
    </source>
</evidence>
<feature type="region of interest" description="Disordered" evidence="21">
    <location>
        <begin position="217"/>
        <end position="256"/>
    </location>
</feature>
<evidence type="ECO:0000256" key="13">
    <source>
        <dbReference type="ARBA" id="ARBA00022932"/>
    </source>
</evidence>
<dbReference type="PROSITE" id="PS50160">
    <property type="entry name" value="DNA_LIGASE_A3"/>
    <property type="match status" value="1"/>
</dbReference>
<keyword evidence="7" id="KW-0479">Metal-binding</keyword>
<feature type="compositionally biased region" description="Low complexity" evidence="21">
    <location>
        <begin position="605"/>
        <end position="621"/>
    </location>
</feature>
<evidence type="ECO:0000256" key="5">
    <source>
        <dbReference type="ARBA" id="ARBA00022695"/>
    </source>
</evidence>
<keyword evidence="17" id="KW-0464">Manganese</keyword>
<dbReference type="GO" id="GO:0005524">
    <property type="term" value="F:ATP binding"/>
    <property type="evidence" value="ECO:0007669"/>
    <property type="project" value="UniProtKB-KW"/>
</dbReference>
<dbReference type="Gene3D" id="3.30.470.30">
    <property type="entry name" value="DNA ligase/mRNA capping enzyme"/>
    <property type="match status" value="1"/>
</dbReference>
<evidence type="ECO:0000256" key="16">
    <source>
        <dbReference type="ARBA" id="ARBA00023204"/>
    </source>
</evidence>
<keyword evidence="15" id="KW-0233">DNA recombination</keyword>
<dbReference type="SUPFAM" id="SSF56091">
    <property type="entry name" value="DNA ligase/mRNA capping enzyme, catalytic domain"/>
    <property type="match status" value="1"/>
</dbReference>
<evidence type="ECO:0000256" key="10">
    <source>
        <dbReference type="ARBA" id="ARBA00022801"/>
    </source>
</evidence>
<keyword evidence="18" id="KW-0511">Multifunctional enzyme</keyword>
<evidence type="ECO:0000256" key="19">
    <source>
        <dbReference type="ARBA" id="ARBA00029943"/>
    </source>
</evidence>
<keyword evidence="11" id="KW-0269">Exonuclease</keyword>
<keyword evidence="12" id="KW-0067">ATP-binding</keyword>
<feature type="compositionally biased region" description="Basic and acidic residues" evidence="21">
    <location>
        <begin position="578"/>
        <end position="588"/>
    </location>
</feature>
<evidence type="ECO:0000256" key="15">
    <source>
        <dbReference type="ARBA" id="ARBA00023172"/>
    </source>
</evidence>
<dbReference type="PANTHER" id="PTHR42705:SF2">
    <property type="entry name" value="BIFUNCTIONAL NON-HOMOLOGOUS END JOINING PROTEIN LIGD"/>
    <property type="match status" value="1"/>
</dbReference>
<evidence type="ECO:0000256" key="18">
    <source>
        <dbReference type="ARBA" id="ARBA00023268"/>
    </source>
</evidence>
<evidence type="ECO:0000256" key="2">
    <source>
        <dbReference type="ARBA" id="ARBA00012727"/>
    </source>
</evidence>
<dbReference type="EMBL" id="CP121196">
    <property type="protein sequence ID" value="XBH15660.1"/>
    <property type="molecule type" value="Genomic_DNA"/>
</dbReference>
<dbReference type="GO" id="GO:0046872">
    <property type="term" value="F:metal ion binding"/>
    <property type="evidence" value="ECO:0007669"/>
    <property type="project" value="UniProtKB-KW"/>
</dbReference>
<dbReference type="InterPro" id="IPR012340">
    <property type="entry name" value="NA-bd_OB-fold"/>
</dbReference>
<evidence type="ECO:0000256" key="20">
    <source>
        <dbReference type="ARBA" id="ARBA00034003"/>
    </source>
</evidence>
<dbReference type="EC" id="6.5.1.1" evidence="2"/>
<feature type="region of interest" description="Disordered" evidence="21">
    <location>
        <begin position="1"/>
        <end position="21"/>
    </location>
</feature>
<dbReference type="CDD" id="cd07971">
    <property type="entry name" value="OBF_DNA_ligase_LigD"/>
    <property type="match status" value="1"/>
</dbReference>
<evidence type="ECO:0000256" key="9">
    <source>
        <dbReference type="ARBA" id="ARBA00022763"/>
    </source>
</evidence>
<keyword evidence="5" id="KW-0548">Nucleotidyltransferase</keyword>
<dbReference type="Gene3D" id="2.40.50.140">
    <property type="entry name" value="Nucleic acid-binding proteins"/>
    <property type="match status" value="1"/>
</dbReference>
<dbReference type="Pfam" id="PF21686">
    <property type="entry name" value="LigD_Prim-Pol"/>
    <property type="match status" value="1"/>
</dbReference>
<dbReference type="GO" id="GO:0003910">
    <property type="term" value="F:DNA ligase (ATP) activity"/>
    <property type="evidence" value="ECO:0007669"/>
    <property type="project" value="UniProtKB-EC"/>
</dbReference>
<dbReference type="InterPro" id="IPR014144">
    <property type="entry name" value="LigD_PE_domain"/>
</dbReference>
<dbReference type="Pfam" id="PF01068">
    <property type="entry name" value="DNA_ligase_A_M"/>
    <property type="match status" value="1"/>
</dbReference>
<keyword evidence="3 23" id="KW-0436">Ligase</keyword>
<keyword evidence="9" id="KW-0227">DNA damage</keyword>
<keyword evidence="13" id="KW-0239">DNA-directed DNA polymerase</keyword>
<dbReference type="CDD" id="cd04862">
    <property type="entry name" value="PaeLigD_Pol_like"/>
    <property type="match status" value="1"/>
</dbReference>
<dbReference type="Pfam" id="PF04679">
    <property type="entry name" value="DNA_ligase_A_C"/>
    <property type="match status" value="1"/>
</dbReference>
<dbReference type="NCBIfam" id="TIGR02776">
    <property type="entry name" value="NHEJ_ligase_prk"/>
    <property type="match status" value="1"/>
</dbReference>
<evidence type="ECO:0000256" key="4">
    <source>
        <dbReference type="ARBA" id="ARBA00022679"/>
    </source>
</evidence>
<organism evidence="23">
    <name type="scientific">Telmatobacter sp. DSM 110680</name>
    <dbReference type="NCBI Taxonomy" id="3036704"/>
    <lineage>
        <taxon>Bacteria</taxon>
        <taxon>Pseudomonadati</taxon>
        <taxon>Acidobacteriota</taxon>
        <taxon>Terriglobia</taxon>
        <taxon>Terriglobales</taxon>
        <taxon>Acidobacteriaceae</taxon>
        <taxon>Telmatobacter</taxon>
    </lineage>
</organism>
<evidence type="ECO:0000256" key="12">
    <source>
        <dbReference type="ARBA" id="ARBA00022840"/>
    </source>
</evidence>
<dbReference type="InterPro" id="IPR014145">
    <property type="entry name" value="LigD_pol_dom"/>
</dbReference>
<dbReference type="InterPro" id="IPR014143">
    <property type="entry name" value="NHEJ_ligase_prk"/>
</dbReference>
<evidence type="ECO:0000256" key="14">
    <source>
        <dbReference type="ARBA" id="ARBA00023125"/>
    </source>
</evidence>
<feature type="region of interest" description="Disordered" evidence="21">
    <location>
        <begin position="578"/>
        <end position="628"/>
    </location>
</feature>
<proteinExistence type="predicted"/>